<dbReference type="AlphaFoldDB" id="A0A8H3TQV6"/>
<name>A0A8H3TQV6_9TREE</name>
<gene>
    <name evidence="3" type="ORF">NliqN6_1036</name>
</gene>
<evidence type="ECO:0000256" key="1">
    <source>
        <dbReference type="SAM" id="MobiDB-lite"/>
    </source>
</evidence>
<dbReference type="InterPro" id="IPR039859">
    <property type="entry name" value="PFA4/ZDH16/20/ERF2-like"/>
</dbReference>
<feature type="transmembrane region" description="Helical" evidence="2">
    <location>
        <begin position="12"/>
        <end position="32"/>
    </location>
</feature>
<keyword evidence="2" id="KW-0472">Membrane</keyword>
<feature type="transmembrane region" description="Helical" evidence="2">
    <location>
        <begin position="104"/>
        <end position="129"/>
    </location>
</feature>
<dbReference type="EMBL" id="BLZA01000009">
    <property type="protein sequence ID" value="GHJ84634.1"/>
    <property type="molecule type" value="Genomic_DNA"/>
</dbReference>
<evidence type="ECO:0008006" key="5">
    <source>
        <dbReference type="Google" id="ProtNLM"/>
    </source>
</evidence>
<keyword evidence="2" id="KW-1133">Transmembrane helix</keyword>
<feature type="compositionally biased region" description="Basic and acidic residues" evidence="1">
    <location>
        <begin position="252"/>
        <end position="262"/>
    </location>
</feature>
<sequence length="399" mass="45462">MWPWYGRVFSVDLIKAVLPLNVSGVLIFWNYYLCVSTDPGHVPSGWMLKQTNRRAGVGFRNQGHFLRFLVWVDFGMACHIVIILSRMRAFATWSSPEPTTADVLWMVINLAIGVPVWLCVGIFSLYHLYIAAGNSTTIEGWEKDRVATLVRRGKIKEIKYPYNLGFYRNLQSVLGPNPLLWLWPQSMSGDGLSFPVSEAVTAWNRTPHPAQLSMQHSIMDHLLAAWLESTSNLNVSLTRILVSDLFSQHAWPPRDPDRDRPIRTLPAPGSNPFTYGESFNPALTPSNAVLRSRRPRSSNGGGLNLDHTLDGENHDGEHYSSGEERDHCEQDTSSDRYPSSIESDQENAIFDEEDHNRQVRLRRGSEGYEVRAMTTWDWMKQLDEPYETCSEEVKPQLKQ</sequence>
<proteinExistence type="predicted"/>
<protein>
    <recommendedName>
        <fullName evidence="5">Palmitoyltransferase</fullName>
    </recommendedName>
</protein>
<accession>A0A8H3TQV6</accession>
<feature type="compositionally biased region" description="Basic and acidic residues" evidence="1">
    <location>
        <begin position="307"/>
        <end position="334"/>
    </location>
</feature>
<dbReference type="Proteomes" id="UP000620104">
    <property type="component" value="Unassembled WGS sequence"/>
</dbReference>
<dbReference type="GO" id="GO:0016409">
    <property type="term" value="F:palmitoyltransferase activity"/>
    <property type="evidence" value="ECO:0007669"/>
    <property type="project" value="InterPro"/>
</dbReference>
<keyword evidence="4" id="KW-1185">Reference proteome</keyword>
<evidence type="ECO:0000256" key="2">
    <source>
        <dbReference type="SAM" id="Phobius"/>
    </source>
</evidence>
<reference evidence="3" key="1">
    <citation type="submission" date="2020-07" db="EMBL/GenBank/DDBJ databases">
        <title>Draft Genome Sequence of a Deep-Sea Yeast, Naganishia (Cryptococcus) liquefaciens strain N6.</title>
        <authorList>
            <person name="Han Y.W."/>
            <person name="Kajitani R."/>
            <person name="Morimoto H."/>
            <person name="Parhat M."/>
            <person name="Tsubouchi H."/>
            <person name="Bakenova O."/>
            <person name="Ogata M."/>
            <person name="Argunhan B."/>
            <person name="Aoki R."/>
            <person name="Kajiwara S."/>
            <person name="Itoh T."/>
            <person name="Iwasaki H."/>
        </authorList>
    </citation>
    <scope>NUCLEOTIDE SEQUENCE</scope>
    <source>
        <strain evidence="3">N6</strain>
    </source>
</reference>
<evidence type="ECO:0000313" key="3">
    <source>
        <dbReference type="EMBL" id="GHJ84634.1"/>
    </source>
</evidence>
<feature type="transmembrane region" description="Helical" evidence="2">
    <location>
        <begin position="65"/>
        <end position="84"/>
    </location>
</feature>
<keyword evidence="2" id="KW-0812">Transmembrane</keyword>
<organism evidence="3 4">
    <name type="scientific">Naganishia liquefaciens</name>
    <dbReference type="NCBI Taxonomy" id="104408"/>
    <lineage>
        <taxon>Eukaryota</taxon>
        <taxon>Fungi</taxon>
        <taxon>Dikarya</taxon>
        <taxon>Basidiomycota</taxon>
        <taxon>Agaricomycotina</taxon>
        <taxon>Tremellomycetes</taxon>
        <taxon>Filobasidiales</taxon>
        <taxon>Filobasidiaceae</taxon>
        <taxon>Naganishia</taxon>
    </lineage>
</organism>
<dbReference type="OrthoDB" id="331948at2759"/>
<dbReference type="PANTHER" id="PTHR12246">
    <property type="entry name" value="PALMITOYLTRANSFERASE ZDHHC16"/>
    <property type="match status" value="1"/>
</dbReference>
<comment type="caution">
    <text evidence="3">The sequence shown here is derived from an EMBL/GenBank/DDBJ whole genome shotgun (WGS) entry which is preliminary data.</text>
</comment>
<feature type="region of interest" description="Disordered" evidence="1">
    <location>
        <begin position="250"/>
        <end position="340"/>
    </location>
</feature>
<evidence type="ECO:0000313" key="4">
    <source>
        <dbReference type="Proteomes" id="UP000620104"/>
    </source>
</evidence>